<reference evidence="1 2" key="1">
    <citation type="submission" date="2021-07" db="EMBL/GenBank/DDBJ databases">
        <title>Novel Helicobacter sp. Isolated from a dog.</title>
        <authorList>
            <person name="Rimbara E."/>
            <person name="Suzuki M."/>
        </authorList>
    </citation>
    <scope>NUCLEOTIDE SEQUENCE [LARGE SCALE GENOMIC DNA]</scope>
    <source>
        <strain evidence="2">NHP19-003</strain>
        <plasmid evidence="1 2">pNHP190003_4</plasmid>
    </source>
</reference>
<accession>A0ABM7SL42</accession>
<keyword evidence="1" id="KW-0614">Plasmid</keyword>
<sequence>MELKSVMDIETLLSKRRLDSYDGDLQAHLENLKLIGKYTHKIALVEIALRNSLNCLLIAKDRDWINNSTDPRVIQVREEVLKSSGEITLSNDSYLSKMTLGTIIHIIKREGLFARVFNADKIQFKNYDLNYKKEKIFIKGKKSYLSNYNKATIALSLFHTLRNRCYHWENITKTRIGEDGKIYPRLTTKILNISVGIHPNKIEKFLDDLTASFSKDLLEYANHF</sequence>
<organism evidence="1 2">
    <name type="scientific">Helicobacter gastrocanis</name>
    <dbReference type="NCBI Taxonomy" id="2849641"/>
    <lineage>
        <taxon>Bacteria</taxon>
        <taxon>Pseudomonadati</taxon>
        <taxon>Campylobacterota</taxon>
        <taxon>Epsilonproteobacteria</taxon>
        <taxon>Campylobacterales</taxon>
        <taxon>Helicobacteraceae</taxon>
        <taxon>Helicobacter</taxon>
    </lineage>
</organism>
<protein>
    <submittedName>
        <fullName evidence="1">CAAX protease</fullName>
    </submittedName>
</protein>
<dbReference type="GO" id="GO:0008233">
    <property type="term" value="F:peptidase activity"/>
    <property type="evidence" value="ECO:0007669"/>
    <property type="project" value="UniProtKB-KW"/>
</dbReference>
<dbReference type="GO" id="GO:0006508">
    <property type="term" value="P:proteolysis"/>
    <property type="evidence" value="ECO:0007669"/>
    <property type="project" value="UniProtKB-KW"/>
</dbReference>
<evidence type="ECO:0000313" key="1">
    <source>
        <dbReference type="EMBL" id="BCZ18356.1"/>
    </source>
</evidence>
<dbReference type="Proteomes" id="UP000826775">
    <property type="component" value="Plasmid pNHP190003_4"/>
</dbReference>
<name>A0ABM7SL42_9HELI</name>
<gene>
    <name evidence="1" type="ORF">NHP190003_16380</name>
</gene>
<keyword evidence="1" id="KW-0378">Hydrolase</keyword>
<dbReference type="RefSeq" id="WP_221281350.1">
    <property type="nucleotide sequence ID" value="NZ_AP024818.1"/>
</dbReference>
<geneLocation type="plasmid" evidence="1 2">
    <name>pNHP190003_4</name>
</geneLocation>
<dbReference type="EMBL" id="AP024818">
    <property type="protein sequence ID" value="BCZ18356.1"/>
    <property type="molecule type" value="Genomic_DNA"/>
</dbReference>
<keyword evidence="2" id="KW-1185">Reference proteome</keyword>
<keyword evidence="1" id="KW-0645">Protease</keyword>
<proteinExistence type="predicted"/>
<evidence type="ECO:0000313" key="2">
    <source>
        <dbReference type="Proteomes" id="UP000826775"/>
    </source>
</evidence>